<proteinExistence type="inferred from homology"/>
<gene>
    <name evidence="5" type="ORF">QVE165_LOCUS18814</name>
</gene>
<name>A0A814M1T0_9BILA</name>
<sequence>MASATQYGLIILGNSGVGKSFLANVITEGDIFGHQFKATSVTHTTESADVTIGSHTFTIFDIPGLIEAKQERIDLNKQEIDKAFTHRPNSIIIFVFGQQNGRIRGQDIVAFDAINAAYSFRPESLILVVNGIPKSRPDDYEETTVTLLQNLLRSVNVTNNNLCFTDFINVNDTGEKRILKNRLLPIVSDELKDYDIQYEDPTSGNKITLDKNQSNFLTPVFICATVLTGVYSLTCADHFINIFIEPILQGDDDQINALSPATCDLESLIPLDFSPAFERFLENLERHGEDCVGQENGSDSVNDQGDVAPTKHMHQSEGHSVDKNSPMPTTSKCSDLDVKHIRMIHDVSPQPGRWRYISDVVPQRPAEERKSEAKRSHALLSGVKTPEQRNQHIRPIISIPSFVVKLIKSGVPVALLVASVTEKKVDNERVWSLHRPSKFRRPGCSAESDGANPIEMVLNQELVQHGQFKKPGEISKNLGGLVLHKLDEDSVQKLHVAEHNNKLIRLAFILKINGLRHMNTFGLSGFMNFTTKDKSCPSSVQPKICLECNQSIKRKRPAKRRSTAYSDSDSDITEE</sequence>
<evidence type="ECO:0000256" key="1">
    <source>
        <dbReference type="ARBA" id="ARBA00008535"/>
    </source>
</evidence>
<accession>A0A814M1T0</accession>
<keyword evidence="6" id="KW-1185">Reference proteome</keyword>
<evidence type="ECO:0000256" key="3">
    <source>
        <dbReference type="SAM" id="MobiDB-lite"/>
    </source>
</evidence>
<dbReference type="Pfam" id="PF04548">
    <property type="entry name" value="AIG1"/>
    <property type="match status" value="1"/>
</dbReference>
<comment type="caution">
    <text evidence="5">The sequence shown here is derived from an EMBL/GenBank/DDBJ whole genome shotgun (WGS) entry which is preliminary data.</text>
</comment>
<dbReference type="OrthoDB" id="10053488at2759"/>
<dbReference type="CDD" id="cd00882">
    <property type="entry name" value="Ras_like_GTPase"/>
    <property type="match status" value="1"/>
</dbReference>
<protein>
    <recommendedName>
        <fullName evidence="4">AIG1-type G domain-containing protein</fullName>
    </recommendedName>
</protein>
<dbReference type="Gene3D" id="3.40.50.300">
    <property type="entry name" value="P-loop containing nucleotide triphosphate hydrolases"/>
    <property type="match status" value="1"/>
</dbReference>
<evidence type="ECO:0000256" key="2">
    <source>
        <dbReference type="ARBA" id="ARBA00022741"/>
    </source>
</evidence>
<dbReference type="EMBL" id="CAJNOM010000113">
    <property type="protein sequence ID" value="CAF1073380.1"/>
    <property type="molecule type" value="Genomic_DNA"/>
</dbReference>
<keyword evidence="2" id="KW-0547">Nucleotide-binding</keyword>
<evidence type="ECO:0000259" key="4">
    <source>
        <dbReference type="Pfam" id="PF04548"/>
    </source>
</evidence>
<comment type="similarity">
    <text evidence="1">Belongs to the TRAFAC class TrmE-Era-EngA-EngB-Septin-like GTPase superfamily. AIG1/Toc34/Toc159-like paraseptin GTPase family. IAN subfamily.</text>
</comment>
<evidence type="ECO:0000313" key="5">
    <source>
        <dbReference type="EMBL" id="CAF1073380.1"/>
    </source>
</evidence>
<feature type="region of interest" description="Disordered" evidence="3">
    <location>
        <begin position="291"/>
        <end position="331"/>
    </location>
</feature>
<dbReference type="GO" id="GO:0005525">
    <property type="term" value="F:GTP binding"/>
    <property type="evidence" value="ECO:0007669"/>
    <property type="project" value="InterPro"/>
</dbReference>
<organism evidence="5 6">
    <name type="scientific">Adineta steineri</name>
    <dbReference type="NCBI Taxonomy" id="433720"/>
    <lineage>
        <taxon>Eukaryota</taxon>
        <taxon>Metazoa</taxon>
        <taxon>Spiralia</taxon>
        <taxon>Gnathifera</taxon>
        <taxon>Rotifera</taxon>
        <taxon>Eurotatoria</taxon>
        <taxon>Bdelloidea</taxon>
        <taxon>Adinetida</taxon>
        <taxon>Adinetidae</taxon>
        <taxon>Adineta</taxon>
    </lineage>
</organism>
<reference evidence="5" key="1">
    <citation type="submission" date="2021-02" db="EMBL/GenBank/DDBJ databases">
        <authorList>
            <person name="Nowell W R."/>
        </authorList>
    </citation>
    <scope>NUCLEOTIDE SEQUENCE</scope>
</reference>
<feature type="domain" description="AIG1-type G" evidence="4">
    <location>
        <begin position="9"/>
        <end position="129"/>
    </location>
</feature>
<dbReference type="SUPFAM" id="SSF52540">
    <property type="entry name" value="P-loop containing nucleoside triphosphate hydrolases"/>
    <property type="match status" value="1"/>
</dbReference>
<feature type="compositionally biased region" description="Basic residues" evidence="3">
    <location>
        <begin position="553"/>
        <end position="562"/>
    </location>
</feature>
<dbReference type="InterPro" id="IPR027417">
    <property type="entry name" value="P-loop_NTPase"/>
</dbReference>
<dbReference type="InterPro" id="IPR006703">
    <property type="entry name" value="G_AIG1"/>
</dbReference>
<evidence type="ECO:0000313" key="6">
    <source>
        <dbReference type="Proteomes" id="UP000663832"/>
    </source>
</evidence>
<dbReference type="Proteomes" id="UP000663832">
    <property type="component" value="Unassembled WGS sequence"/>
</dbReference>
<dbReference type="AlphaFoldDB" id="A0A814M1T0"/>
<feature type="region of interest" description="Disordered" evidence="3">
    <location>
        <begin position="553"/>
        <end position="575"/>
    </location>
</feature>